<evidence type="ECO:0000259" key="6">
    <source>
        <dbReference type="PROSITE" id="PS51898"/>
    </source>
</evidence>
<dbReference type="eggNOG" id="COG0582">
    <property type="taxonomic scope" value="Bacteria"/>
</dbReference>
<dbReference type="SUPFAM" id="SSF56349">
    <property type="entry name" value="DNA breaking-rejoining enzymes"/>
    <property type="match status" value="1"/>
</dbReference>
<dbReference type="Gene3D" id="1.10.150.130">
    <property type="match status" value="1"/>
</dbReference>
<dbReference type="PANTHER" id="PTHR30629">
    <property type="entry name" value="PROPHAGE INTEGRASE"/>
    <property type="match status" value="1"/>
</dbReference>
<dbReference type="GO" id="GO:0015074">
    <property type="term" value="P:DNA integration"/>
    <property type="evidence" value="ECO:0007669"/>
    <property type="project" value="UniProtKB-KW"/>
</dbReference>
<accession>A0A154QJW0</accession>
<dbReference type="InterPro" id="IPR038488">
    <property type="entry name" value="Integrase_DNA-bd_sf"/>
</dbReference>
<dbReference type="InterPro" id="IPR050808">
    <property type="entry name" value="Phage_Integrase"/>
</dbReference>
<evidence type="ECO:0000256" key="4">
    <source>
        <dbReference type="ARBA" id="ARBA00023172"/>
    </source>
</evidence>
<evidence type="ECO:0000259" key="7">
    <source>
        <dbReference type="PROSITE" id="PS51900"/>
    </source>
</evidence>
<keyword evidence="3 5" id="KW-0238">DNA-binding</keyword>
<proteinExistence type="inferred from homology"/>
<evidence type="ECO:0000256" key="2">
    <source>
        <dbReference type="ARBA" id="ARBA00022908"/>
    </source>
</evidence>
<protein>
    <submittedName>
        <fullName evidence="8">Integrase</fullName>
    </submittedName>
</protein>
<evidence type="ECO:0000256" key="1">
    <source>
        <dbReference type="ARBA" id="ARBA00008857"/>
    </source>
</evidence>
<dbReference type="Gene3D" id="3.30.160.390">
    <property type="entry name" value="Integrase, DNA-binding domain"/>
    <property type="match status" value="1"/>
</dbReference>
<dbReference type="Gene3D" id="1.10.443.10">
    <property type="entry name" value="Intergrase catalytic core"/>
    <property type="match status" value="1"/>
</dbReference>
<comment type="similarity">
    <text evidence="1">Belongs to the 'phage' integrase family.</text>
</comment>
<feature type="domain" description="Core-binding (CB)" evidence="7">
    <location>
        <begin position="106"/>
        <end position="187"/>
    </location>
</feature>
<keyword evidence="9" id="KW-1185">Reference proteome</keyword>
<evidence type="ECO:0000313" key="8">
    <source>
        <dbReference type="EMBL" id="KZC24321.1"/>
    </source>
</evidence>
<dbReference type="CDD" id="cd00801">
    <property type="entry name" value="INT_P4_C"/>
    <property type="match status" value="1"/>
</dbReference>
<dbReference type="AlphaFoldDB" id="A0A154QJW0"/>
<dbReference type="InterPro" id="IPR025166">
    <property type="entry name" value="Integrase_DNA_bind_dom"/>
</dbReference>
<dbReference type="GO" id="GO:0006310">
    <property type="term" value="P:DNA recombination"/>
    <property type="evidence" value="ECO:0007669"/>
    <property type="project" value="UniProtKB-KW"/>
</dbReference>
<dbReference type="EMBL" id="LVJS01000029">
    <property type="protein sequence ID" value="KZC24321.1"/>
    <property type="molecule type" value="Genomic_DNA"/>
</dbReference>
<reference evidence="8 9" key="1">
    <citation type="journal article" date="2016" name="MBio">
        <title>Lateral Gene Transfer in a Heavy Metal-Contaminated-Groundwater Microbial Community.</title>
        <authorList>
            <person name="Hemme C.L."/>
            <person name="Green S.J."/>
            <person name="Rishishwar L."/>
            <person name="Prakash O."/>
            <person name="Pettenato A."/>
            <person name="Chakraborty R."/>
            <person name="Deutschbauer A.M."/>
            <person name="Van Nostrand J.D."/>
            <person name="Wu L."/>
            <person name="He Z."/>
            <person name="Jordan I.K."/>
            <person name="Hazen T.C."/>
            <person name="Arkin A.P."/>
            <person name="Kostka J.E."/>
            <person name="Zhou J."/>
        </authorList>
    </citation>
    <scope>NUCLEOTIDE SEQUENCE [LARGE SCALE GENOMIC DNA]</scope>
    <source>
        <strain evidence="8 9">FW104-T7</strain>
    </source>
</reference>
<name>A0A154QJW0_9GAMM</name>
<evidence type="ECO:0000256" key="5">
    <source>
        <dbReference type="PROSITE-ProRule" id="PRU01248"/>
    </source>
</evidence>
<dbReference type="PROSITE" id="PS51900">
    <property type="entry name" value="CB"/>
    <property type="match status" value="1"/>
</dbReference>
<sequence length="414" mass="46032">MPLTDIAIRKAKPGINPKGEPTSKPYKMGDTGGLYLEVVPAGGKWWRFKYRHSGKEKRLALGTYPDTGLAEAREKRDAARKLLAAGVDPGEQRKAAKAAGEERAANSFEVIAREWFAKHATVWSQGHSSKVITRLENDAFPWLGNRPVADITTKELLATANRIVDRGAVETAHRVLQYCTQVLRYAIQTGRAERNPAAEVRGALPPVKQTHHAAIIEPNAIGGLLRAMDAYQGSFVTRCALRLAPLVFVRPGELRHAEWAEFDLDAAQWNLPAEKMKMRQPHLVPLAPQAVAILRELHALTGRGRYLFPSARSPQRPMSDNAVLSALRRMGYATDEMSGHGFRAMARTVLDEVLHFRPDYIEHQLAHAVKDPNGRAYNRTAHLAERRRMMAAWADYLDTLKAGGNVVPMTRKVS</sequence>
<evidence type="ECO:0000256" key="3">
    <source>
        <dbReference type="ARBA" id="ARBA00023125"/>
    </source>
</evidence>
<gene>
    <name evidence="8" type="ORF">RHOFW104T7_08995</name>
</gene>
<dbReference type="PANTHER" id="PTHR30629:SF2">
    <property type="entry name" value="PROPHAGE INTEGRASE INTS-RELATED"/>
    <property type="match status" value="1"/>
</dbReference>
<dbReference type="Pfam" id="PF13356">
    <property type="entry name" value="Arm-DNA-bind_3"/>
    <property type="match status" value="1"/>
</dbReference>
<evidence type="ECO:0000313" key="9">
    <source>
        <dbReference type="Proteomes" id="UP000076131"/>
    </source>
</evidence>
<dbReference type="InterPro" id="IPR011010">
    <property type="entry name" value="DNA_brk_join_enz"/>
</dbReference>
<keyword evidence="2" id="KW-0229">DNA integration</keyword>
<comment type="caution">
    <text evidence="8">The sequence shown here is derived from an EMBL/GenBank/DDBJ whole genome shotgun (WGS) entry which is preliminary data.</text>
</comment>
<dbReference type="GO" id="GO:0003677">
    <property type="term" value="F:DNA binding"/>
    <property type="evidence" value="ECO:0007669"/>
    <property type="project" value="UniProtKB-UniRule"/>
</dbReference>
<dbReference type="PROSITE" id="PS51898">
    <property type="entry name" value="TYR_RECOMBINASE"/>
    <property type="match status" value="1"/>
</dbReference>
<dbReference type="Pfam" id="PF00589">
    <property type="entry name" value="Phage_integrase"/>
    <property type="match status" value="1"/>
</dbReference>
<dbReference type="Proteomes" id="UP000076131">
    <property type="component" value="Unassembled WGS sequence"/>
</dbReference>
<dbReference type="RefSeq" id="WP_039953852.1">
    <property type="nucleotide sequence ID" value="NZ_LVJS01000029.1"/>
</dbReference>
<dbReference type="InterPro" id="IPR002104">
    <property type="entry name" value="Integrase_catalytic"/>
</dbReference>
<keyword evidence="4" id="KW-0233">DNA recombination</keyword>
<dbReference type="Pfam" id="PF22022">
    <property type="entry name" value="Phage_int_M"/>
    <property type="match status" value="1"/>
</dbReference>
<dbReference type="InterPro" id="IPR010998">
    <property type="entry name" value="Integrase_recombinase_N"/>
</dbReference>
<feature type="domain" description="Tyr recombinase" evidence="6">
    <location>
        <begin position="211"/>
        <end position="395"/>
    </location>
</feature>
<dbReference type="InterPro" id="IPR013762">
    <property type="entry name" value="Integrase-like_cat_sf"/>
</dbReference>
<dbReference type="InterPro" id="IPR053876">
    <property type="entry name" value="Phage_int_M"/>
</dbReference>
<dbReference type="InterPro" id="IPR044068">
    <property type="entry name" value="CB"/>
</dbReference>
<organism evidence="8 9">
    <name type="scientific">Rhodanobacter thiooxydans</name>
    <dbReference type="NCBI Taxonomy" id="416169"/>
    <lineage>
        <taxon>Bacteria</taxon>
        <taxon>Pseudomonadati</taxon>
        <taxon>Pseudomonadota</taxon>
        <taxon>Gammaproteobacteria</taxon>
        <taxon>Lysobacterales</taxon>
        <taxon>Rhodanobacteraceae</taxon>
        <taxon>Rhodanobacter</taxon>
    </lineage>
</organism>